<protein>
    <submittedName>
        <fullName evidence="3">ATP-binding cassette sub-family F member 3</fullName>
    </submittedName>
</protein>
<dbReference type="InterPro" id="IPR029058">
    <property type="entry name" value="AB_hydrolase_fold"/>
</dbReference>
<dbReference type="InterPro" id="IPR000073">
    <property type="entry name" value="AB_hydrolase_1"/>
</dbReference>
<dbReference type="EMBL" id="CAMXCT030006768">
    <property type="protein sequence ID" value="CAL4807038.1"/>
    <property type="molecule type" value="Genomic_DNA"/>
</dbReference>
<keyword evidence="4" id="KW-1185">Reference proteome</keyword>
<dbReference type="Gene3D" id="3.40.50.1820">
    <property type="entry name" value="alpha/beta hydrolase"/>
    <property type="match status" value="1"/>
</dbReference>
<reference evidence="3 4" key="2">
    <citation type="submission" date="2024-05" db="EMBL/GenBank/DDBJ databases">
        <authorList>
            <person name="Chen Y."/>
            <person name="Shah S."/>
            <person name="Dougan E. K."/>
            <person name="Thang M."/>
            <person name="Chan C."/>
        </authorList>
    </citation>
    <scope>NUCLEOTIDE SEQUENCE [LARGE SCALE GENOMIC DNA]</scope>
</reference>
<accession>A0A9P1GR87</accession>
<gene>
    <name evidence="2" type="ORF">C1SCF055_LOCUS44210</name>
</gene>
<comment type="caution">
    <text evidence="2">The sequence shown here is derived from an EMBL/GenBank/DDBJ whole genome shotgun (WGS) entry which is preliminary data.</text>
</comment>
<proteinExistence type="predicted"/>
<reference evidence="2" key="1">
    <citation type="submission" date="2022-10" db="EMBL/GenBank/DDBJ databases">
        <authorList>
            <person name="Chen Y."/>
            <person name="Dougan E. K."/>
            <person name="Chan C."/>
            <person name="Rhodes N."/>
            <person name="Thang M."/>
        </authorList>
    </citation>
    <scope>NUCLEOTIDE SEQUENCE</scope>
</reference>
<dbReference type="EMBL" id="CAMXCT010006768">
    <property type="protein sequence ID" value="CAI4019726.1"/>
    <property type="molecule type" value="Genomic_DNA"/>
</dbReference>
<keyword evidence="3" id="KW-0547">Nucleotide-binding</keyword>
<dbReference type="GO" id="GO:0005524">
    <property type="term" value="F:ATP binding"/>
    <property type="evidence" value="ECO:0007669"/>
    <property type="project" value="UniProtKB-KW"/>
</dbReference>
<evidence type="ECO:0000313" key="3">
    <source>
        <dbReference type="EMBL" id="CAL4807038.1"/>
    </source>
</evidence>
<dbReference type="Pfam" id="PF12697">
    <property type="entry name" value="Abhydrolase_6"/>
    <property type="match status" value="1"/>
</dbReference>
<feature type="domain" description="AB hydrolase-1" evidence="1">
    <location>
        <begin position="172"/>
        <end position="316"/>
    </location>
</feature>
<dbReference type="EMBL" id="CAMXCT020006768">
    <property type="protein sequence ID" value="CAL1173101.1"/>
    <property type="molecule type" value="Genomic_DNA"/>
</dbReference>
<evidence type="ECO:0000259" key="1">
    <source>
        <dbReference type="Pfam" id="PF12697"/>
    </source>
</evidence>
<sequence length="429" mass="47021">MLGLCRDSLHLARALRMGQKPSVTSVEDEVADLQPPKFDDEIWMASCCQVNSMSRFAAEFCLYQPDCRLFCDKGMDCKYLKRGQLSQRGEAAVHLDTFCHVAHDVLCAAAAADMNARGTEVVNLPNLRHHPRVLLPYVSKCWVIPNYAKELHDLFATDLSSFPDALKGAQVVVLAHGFRVNSLRLLRTSWVLRQLTRSLPQRIVVLAFLWPSHRHHKSYAKARTDATEAAEYFATLLLLLGKLRCTVSVVAHSLGCRVALTALTALTALKPGASGASGAGTDVPQLEHVQVQYLALLGAAVPRDALEPRGEFPRDRLLARNVDIFYTHKDSILSNYFKLGEGIHSLSFTSDALGLVGPEGSTGSTAAFDVAEEVSSHSAEQYLLASTFTKRLAMHLNGVQPAELMGLQKKLTQEFITETSTEDSGAESC</sequence>
<dbReference type="AlphaFoldDB" id="A0A9P1GR87"/>
<keyword evidence="3" id="KW-0067">ATP-binding</keyword>
<organism evidence="2">
    <name type="scientific">Cladocopium goreaui</name>
    <dbReference type="NCBI Taxonomy" id="2562237"/>
    <lineage>
        <taxon>Eukaryota</taxon>
        <taxon>Sar</taxon>
        <taxon>Alveolata</taxon>
        <taxon>Dinophyceae</taxon>
        <taxon>Suessiales</taxon>
        <taxon>Symbiodiniaceae</taxon>
        <taxon>Cladocopium</taxon>
    </lineage>
</organism>
<name>A0A9P1GR87_9DINO</name>
<evidence type="ECO:0000313" key="4">
    <source>
        <dbReference type="Proteomes" id="UP001152797"/>
    </source>
</evidence>
<dbReference type="SUPFAM" id="SSF53474">
    <property type="entry name" value="alpha/beta-Hydrolases"/>
    <property type="match status" value="1"/>
</dbReference>
<evidence type="ECO:0000313" key="2">
    <source>
        <dbReference type="EMBL" id="CAI4019726.1"/>
    </source>
</evidence>
<dbReference type="Proteomes" id="UP001152797">
    <property type="component" value="Unassembled WGS sequence"/>
</dbReference>